<evidence type="ECO:0000259" key="5">
    <source>
        <dbReference type="PROSITE" id="PS51194"/>
    </source>
</evidence>
<keyword evidence="2" id="KW-0479">Metal-binding</keyword>
<keyword evidence="6" id="KW-0067">ATP-binding</keyword>
<dbReference type="GO" id="GO:0004386">
    <property type="term" value="F:helicase activity"/>
    <property type="evidence" value="ECO:0007669"/>
    <property type="project" value="UniProtKB-KW"/>
</dbReference>
<gene>
    <name evidence="6" type="ORF">SAMN02745176_01369</name>
</gene>
<keyword evidence="6" id="KW-0347">Helicase</keyword>
<name>A0A1M6E1Y9_9FIRM</name>
<dbReference type="Pfam" id="PF00271">
    <property type="entry name" value="Helicase_C"/>
    <property type="match status" value="1"/>
</dbReference>
<dbReference type="InterPro" id="IPR038718">
    <property type="entry name" value="SNF2-like_sf"/>
</dbReference>
<evidence type="ECO:0000259" key="3">
    <source>
        <dbReference type="PROSITE" id="PS50966"/>
    </source>
</evidence>
<feature type="domain" description="SWIM-type" evidence="3">
    <location>
        <begin position="55"/>
        <end position="95"/>
    </location>
</feature>
<dbReference type="GO" id="GO:0008270">
    <property type="term" value="F:zinc ion binding"/>
    <property type="evidence" value="ECO:0007669"/>
    <property type="project" value="UniProtKB-KW"/>
</dbReference>
<feature type="domain" description="Helicase ATP-binding" evidence="4">
    <location>
        <begin position="628"/>
        <end position="788"/>
    </location>
</feature>
<dbReference type="AlphaFoldDB" id="A0A1M6E1Y9"/>
<dbReference type="FunFam" id="3.40.50.10810:FF:000054">
    <property type="entry name" value="Helicase, Snf2 family"/>
    <property type="match status" value="1"/>
</dbReference>
<dbReference type="InterPro" id="IPR049730">
    <property type="entry name" value="SNF2/RAD54-like_C"/>
</dbReference>
<dbReference type="STRING" id="1122184.SAMN02745176_01369"/>
<dbReference type="PROSITE" id="PS51192">
    <property type="entry name" value="HELICASE_ATP_BIND_1"/>
    <property type="match status" value="1"/>
</dbReference>
<dbReference type="FunFam" id="3.40.50.300:FF:000533">
    <property type="entry name" value="Helicase, Snf2 family"/>
    <property type="match status" value="1"/>
</dbReference>
<feature type="domain" description="Helicase C-terminal" evidence="5">
    <location>
        <begin position="913"/>
        <end position="1067"/>
    </location>
</feature>
<dbReference type="Gene3D" id="3.40.50.10810">
    <property type="entry name" value="Tandem AAA-ATPase domain"/>
    <property type="match status" value="1"/>
</dbReference>
<dbReference type="Pfam" id="PF04434">
    <property type="entry name" value="SWIM"/>
    <property type="match status" value="1"/>
</dbReference>
<dbReference type="Gene3D" id="3.40.50.300">
    <property type="entry name" value="P-loop containing nucleotide triphosphate hydrolases"/>
    <property type="match status" value="1"/>
</dbReference>
<dbReference type="CDD" id="cd18012">
    <property type="entry name" value="DEXQc_arch_SWI2_SNF2"/>
    <property type="match status" value="1"/>
</dbReference>
<dbReference type="InterPro" id="IPR007527">
    <property type="entry name" value="Znf_SWIM"/>
</dbReference>
<evidence type="ECO:0000256" key="1">
    <source>
        <dbReference type="ARBA" id="ARBA00022801"/>
    </source>
</evidence>
<dbReference type="RefSeq" id="WP_073025487.1">
    <property type="nucleotide sequence ID" value="NZ_FQZS01000008.1"/>
</dbReference>
<keyword evidence="2" id="KW-0862">Zinc</keyword>
<accession>A0A1M6E1Y9</accession>
<dbReference type="InterPro" id="IPR014001">
    <property type="entry name" value="Helicase_ATP-bd"/>
</dbReference>
<dbReference type="InterPro" id="IPR000330">
    <property type="entry name" value="SNF2_N"/>
</dbReference>
<dbReference type="PROSITE" id="PS51194">
    <property type="entry name" value="HELICASE_CTER"/>
    <property type="match status" value="1"/>
</dbReference>
<dbReference type="SMART" id="SM00487">
    <property type="entry name" value="DEXDc"/>
    <property type="match status" value="1"/>
</dbReference>
<dbReference type="Proteomes" id="UP000184442">
    <property type="component" value="Unassembled WGS sequence"/>
</dbReference>
<dbReference type="EMBL" id="FQZS01000008">
    <property type="protein sequence ID" value="SHI79506.1"/>
    <property type="molecule type" value="Genomic_DNA"/>
</dbReference>
<keyword evidence="7" id="KW-1185">Reference proteome</keyword>
<dbReference type="PANTHER" id="PTHR10799">
    <property type="entry name" value="SNF2/RAD54 HELICASE FAMILY"/>
    <property type="match status" value="1"/>
</dbReference>
<dbReference type="InterPro" id="IPR001650">
    <property type="entry name" value="Helicase_C-like"/>
</dbReference>
<reference evidence="6 7" key="1">
    <citation type="submission" date="2016-11" db="EMBL/GenBank/DDBJ databases">
        <authorList>
            <person name="Jaros S."/>
            <person name="Januszkiewicz K."/>
            <person name="Wedrychowicz H."/>
        </authorList>
    </citation>
    <scope>NUCLEOTIDE SEQUENCE [LARGE SCALE GENOMIC DNA]</scope>
    <source>
        <strain evidence="6 7">DSM 19022</strain>
    </source>
</reference>
<evidence type="ECO:0000313" key="6">
    <source>
        <dbReference type="EMBL" id="SHI79506.1"/>
    </source>
</evidence>
<dbReference type="SMART" id="SM00490">
    <property type="entry name" value="HELICc"/>
    <property type="match status" value="1"/>
</dbReference>
<dbReference type="InterPro" id="IPR027417">
    <property type="entry name" value="P-loop_NTPase"/>
</dbReference>
<sequence>MYRLNIVDEEILQNVSNFSVYARGVNYYQRGMVKNLYFDEEEMVLQADVLGNEEYRVTIEFLYDGSLGECHCDCPAFDEYQGICKHIVAVLKAAQNSFGKGKKIDEKSNISNKEIFDFFESIHASLPLREIKLEVILEIGHGFKRNFISMELRIGEDRLYVVKNIKDFIERIYRRKVITFGKNFTFNPREHCFSEADNAIIKLAIELYENEQAAIAINPYSYNNVSSFKGKKLYISDAILMRLFDILKTKPFTFRFADREMKSVKIIEDDIPVKFRLNAKGDNLALEMDIKGLLYPLTRGGEYFFHEGNIYKPSEKQRQSFIPFFKYMIVKQKEELIFSSNEKERFISEVLPYLRNAGEVSIDPKLEKNFYQQELLSKVYFDKLDKGISARVEFCYGEDTIDPFILRKDISSNGRILIRDVEKERTIIGLLEKAEFKIMKDKVYLEEEEKIFYFLKDILPELQQLSEVYYSDAFKRMTIKDPRSFSGRVRLNEKWDLLEFSFSFEGVDRDELEDLFNSIKEKKKYHRLKDGSFVPLESSEIIEISELIEHLHISGSELRNETLELSKYRALYLDKKLREANLTNVERNMPFKQMVQNILEPKDMDFQIPRDLEGVLRDYQKVGYRWLKTLAVYGMGGILADDMGLGKTLEALAFMASEKNQNHKPVLVVAPTSLIYNWKAEGEKFVPYMRVTVVTGSPKDRLKLLKDADSADIIVTSYPLIRRDIDLYRDMEFSYCFLDEAQHIKNPDSINAKSVKSIKAKVFFALTGTPIENSLTELWSIFDFIMPGYLLSHNKFVNKYEKPIVREKDEKALKELNKQISPFILRRMKKDVLKELPEKIESNMISELTEEQKKIYLAYLQQARGEISKEIDSVGFEKSQIKILAALTRLRQICCHPGLFIDGYRGGSGKLEMLEELIGTALESGHRILLFSQFASMLHIIKSYLEKEKIDHFHLDGTTKPELRERMVQSFNKGQGKVFLISLKAGGTGLNLTGADMVIHYDPWWNPAVEDQATDRAYRIGQKNVVQVIKLITRGTIEEKVYELQQKKKEMIEAVIQPGETMITKMNQQEIMDLFTL</sequence>
<evidence type="ECO:0000313" key="7">
    <source>
        <dbReference type="Proteomes" id="UP000184442"/>
    </source>
</evidence>
<dbReference type="Pfam" id="PF08455">
    <property type="entry name" value="SNF2_assoc"/>
    <property type="match status" value="1"/>
</dbReference>
<keyword evidence="6" id="KW-0547">Nucleotide-binding</keyword>
<evidence type="ECO:0000256" key="2">
    <source>
        <dbReference type="PROSITE-ProRule" id="PRU00325"/>
    </source>
</evidence>
<dbReference type="CDD" id="cd18793">
    <property type="entry name" value="SF2_C_SNF"/>
    <property type="match status" value="1"/>
</dbReference>
<keyword evidence="2" id="KW-0863">Zinc-finger</keyword>
<dbReference type="Pfam" id="PF00176">
    <property type="entry name" value="SNF2-rel_dom"/>
    <property type="match status" value="1"/>
</dbReference>
<organism evidence="6 7">
    <name type="scientific">Lutispora thermophila DSM 19022</name>
    <dbReference type="NCBI Taxonomy" id="1122184"/>
    <lineage>
        <taxon>Bacteria</taxon>
        <taxon>Bacillati</taxon>
        <taxon>Bacillota</taxon>
        <taxon>Clostridia</taxon>
        <taxon>Lutisporales</taxon>
        <taxon>Lutisporaceae</taxon>
        <taxon>Lutispora</taxon>
    </lineage>
</organism>
<proteinExistence type="predicted"/>
<dbReference type="OrthoDB" id="9760715at2"/>
<dbReference type="GO" id="GO:0016787">
    <property type="term" value="F:hydrolase activity"/>
    <property type="evidence" value="ECO:0007669"/>
    <property type="project" value="UniProtKB-KW"/>
</dbReference>
<dbReference type="PROSITE" id="PS50966">
    <property type="entry name" value="ZF_SWIM"/>
    <property type="match status" value="1"/>
</dbReference>
<dbReference type="SUPFAM" id="SSF52540">
    <property type="entry name" value="P-loop containing nucleoside triphosphate hydrolases"/>
    <property type="match status" value="2"/>
</dbReference>
<evidence type="ECO:0000259" key="4">
    <source>
        <dbReference type="PROSITE" id="PS51192"/>
    </source>
</evidence>
<protein>
    <submittedName>
        <fullName evidence="6">Superfamily II DNA or RNA helicase, SNF2 family</fullName>
    </submittedName>
</protein>
<keyword evidence="1" id="KW-0378">Hydrolase</keyword>
<dbReference type="GO" id="GO:0005524">
    <property type="term" value="F:ATP binding"/>
    <property type="evidence" value="ECO:0007669"/>
    <property type="project" value="InterPro"/>
</dbReference>
<dbReference type="InterPro" id="IPR013663">
    <property type="entry name" value="Helicase_SWF/SNF/SWI_bac"/>
</dbReference>